<keyword evidence="5" id="KW-1185">Reference proteome</keyword>
<dbReference type="InterPro" id="IPR029044">
    <property type="entry name" value="Nucleotide-diphossugar_trans"/>
</dbReference>
<dbReference type="Proteomes" id="UP001600941">
    <property type="component" value="Unassembled WGS sequence"/>
</dbReference>
<protein>
    <recommendedName>
        <fullName evidence="3">Glycosyltransferase 2-like domain-containing protein</fullName>
    </recommendedName>
</protein>
<name>A0ABQ0BRH1_9FIRM</name>
<dbReference type="EMBL" id="BAABZQ010000001">
    <property type="protein sequence ID" value="GAA6499128.1"/>
    <property type="molecule type" value="Genomic_DNA"/>
</dbReference>
<dbReference type="CDD" id="cd00761">
    <property type="entry name" value="Glyco_tranf_GTA_type"/>
    <property type="match status" value="1"/>
</dbReference>
<gene>
    <name evidence="4" type="ORF">K340107D12_19440</name>
</gene>
<evidence type="ECO:0000256" key="2">
    <source>
        <dbReference type="ARBA" id="ARBA00022679"/>
    </source>
</evidence>
<organism evidence="4 5">
    <name type="scientific">Blautia parvula</name>
    <dbReference type="NCBI Taxonomy" id="2877527"/>
    <lineage>
        <taxon>Bacteria</taxon>
        <taxon>Bacillati</taxon>
        <taxon>Bacillota</taxon>
        <taxon>Clostridia</taxon>
        <taxon>Lachnospirales</taxon>
        <taxon>Lachnospiraceae</taxon>
        <taxon>Blautia</taxon>
    </lineage>
</organism>
<evidence type="ECO:0000313" key="5">
    <source>
        <dbReference type="Proteomes" id="UP001600941"/>
    </source>
</evidence>
<dbReference type="Pfam" id="PF00535">
    <property type="entry name" value="Glycos_transf_2"/>
    <property type="match status" value="1"/>
</dbReference>
<accession>A0ABQ0BRH1</accession>
<evidence type="ECO:0000313" key="4">
    <source>
        <dbReference type="EMBL" id="GAA6499128.1"/>
    </source>
</evidence>
<keyword evidence="2" id="KW-0808">Transferase</keyword>
<evidence type="ECO:0000256" key="1">
    <source>
        <dbReference type="ARBA" id="ARBA00022676"/>
    </source>
</evidence>
<comment type="caution">
    <text evidence="4">The sequence shown here is derived from an EMBL/GenBank/DDBJ whole genome shotgun (WGS) entry which is preliminary data.</text>
</comment>
<keyword evidence="1" id="KW-0328">Glycosyltransferase</keyword>
<feature type="domain" description="Glycosyltransferase 2-like" evidence="3">
    <location>
        <begin position="6"/>
        <end position="160"/>
    </location>
</feature>
<dbReference type="SUPFAM" id="SSF53448">
    <property type="entry name" value="Nucleotide-diphospho-sugar transferases"/>
    <property type="match status" value="1"/>
</dbReference>
<dbReference type="Gene3D" id="3.90.550.10">
    <property type="entry name" value="Spore Coat Polysaccharide Biosynthesis Protein SpsA, Chain A"/>
    <property type="match status" value="1"/>
</dbReference>
<dbReference type="RefSeq" id="WP_227211672.1">
    <property type="nucleotide sequence ID" value="NZ_BAABZQ010000001.1"/>
</dbReference>
<dbReference type="PANTHER" id="PTHR22916">
    <property type="entry name" value="GLYCOSYLTRANSFERASE"/>
    <property type="match status" value="1"/>
</dbReference>
<reference evidence="4 5" key="1">
    <citation type="submission" date="2024-04" db="EMBL/GenBank/DDBJ databases">
        <title>Defined microbial consortia suppress multidrug-resistant proinflammatory Enterobacteriaceae via ecological control.</title>
        <authorList>
            <person name="Furuichi M."/>
            <person name="Kawaguchi T."/>
            <person name="Pust M."/>
            <person name="Yasuma K."/>
            <person name="Plichta D."/>
            <person name="Hasegawa N."/>
            <person name="Ohya T."/>
            <person name="Bhattarai S."/>
            <person name="Sasajima S."/>
            <person name="Aoto Y."/>
            <person name="Tuganbaev T."/>
            <person name="Yaginuma M."/>
            <person name="Ueda M."/>
            <person name="Okahashi N."/>
            <person name="Amafuji K."/>
            <person name="Kiridooshi Y."/>
            <person name="Sugita K."/>
            <person name="Strazar M."/>
            <person name="Skelly A."/>
            <person name="Suda W."/>
            <person name="Hattori M."/>
            <person name="Nakamoto N."/>
            <person name="Caballero S."/>
            <person name="Norman J."/>
            <person name="Olle B."/>
            <person name="Tanoue T."/>
            <person name="Arita M."/>
            <person name="Bucci V."/>
            <person name="Atarashi K."/>
            <person name="Xavier R."/>
            <person name="Honda K."/>
        </authorList>
    </citation>
    <scope>NUCLEOTIDE SEQUENCE [LARGE SCALE GENOMIC DNA]</scope>
    <source>
        <strain evidence="5">k34-0107-D12</strain>
    </source>
</reference>
<proteinExistence type="predicted"/>
<dbReference type="InterPro" id="IPR001173">
    <property type="entry name" value="Glyco_trans_2-like"/>
</dbReference>
<evidence type="ECO:0000259" key="3">
    <source>
        <dbReference type="Pfam" id="PF00535"/>
    </source>
</evidence>
<dbReference type="PANTHER" id="PTHR22916:SF51">
    <property type="entry name" value="GLYCOSYLTRANSFERASE EPSH-RELATED"/>
    <property type="match status" value="1"/>
</dbReference>
<sequence>MQPAITIIVPVYNTEKYLRECLESLVHQSFQNIEILLINDGSTDKSQNIIDEYSEKYTFVTGITKENGGSSSARNLGLQHAKGEFVIFIDSDDYVDERYAETLYRTAVRQCSDMVICDFVRVTDDGKVTRDYKLDLGKEKIRILTFLSCNRIIRRSLFENYDIRYCEGITCEDIPVILQLEAVARNVKILPYAGYYYRMNPESATSGFKKRGIRKEKIPFDALDQCIQFCLENGKNFTKPQLEFYICRIVTSLIFEVAKGGERDVIIYMCRRLRKMFECYFPDYYKNQYIKLTAVPHIPFSQRAGTWLCIHLMRRKCLEPFACLYAGISK</sequence>